<organism evidence="8 9">
    <name type="scientific">Malassezia pachydermatis</name>
    <dbReference type="NCBI Taxonomy" id="77020"/>
    <lineage>
        <taxon>Eukaryota</taxon>
        <taxon>Fungi</taxon>
        <taxon>Dikarya</taxon>
        <taxon>Basidiomycota</taxon>
        <taxon>Ustilaginomycotina</taxon>
        <taxon>Malasseziomycetes</taxon>
        <taxon>Malasseziales</taxon>
        <taxon>Malasseziaceae</taxon>
        <taxon>Malassezia</taxon>
    </lineage>
</organism>
<dbReference type="InterPro" id="IPR036322">
    <property type="entry name" value="WD40_repeat_dom_sf"/>
</dbReference>
<evidence type="ECO:0000313" key="8">
    <source>
        <dbReference type="EMBL" id="KOS15096.1"/>
    </source>
</evidence>
<dbReference type="InterPro" id="IPR013535">
    <property type="entry name" value="PUL_dom"/>
</dbReference>
<gene>
    <name evidence="8" type="ORF">Malapachy_1091</name>
</gene>
<dbReference type="Proteomes" id="UP000037751">
    <property type="component" value="Unassembled WGS sequence"/>
</dbReference>
<protein>
    <submittedName>
        <fullName evidence="8">Phospholipase a-2-activating protein</fullName>
    </submittedName>
</protein>
<keyword evidence="3 5" id="KW-0853">WD repeat</keyword>
<dbReference type="GO" id="GO:0005634">
    <property type="term" value="C:nucleus"/>
    <property type="evidence" value="ECO:0007669"/>
    <property type="project" value="TreeGrafter"/>
</dbReference>
<dbReference type="PROSITE" id="PS51394">
    <property type="entry name" value="PFU"/>
    <property type="match status" value="1"/>
</dbReference>
<proteinExistence type="predicted"/>
<dbReference type="EMBL" id="LGAV01000003">
    <property type="protein sequence ID" value="KOS15096.1"/>
    <property type="molecule type" value="Genomic_DNA"/>
</dbReference>
<dbReference type="SMART" id="SM00320">
    <property type="entry name" value="WD40"/>
    <property type="match status" value="6"/>
</dbReference>
<dbReference type="InterPro" id="IPR001680">
    <property type="entry name" value="WD40_rpt"/>
</dbReference>
<dbReference type="InterPro" id="IPR011989">
    <property type="entry name" value="ARM-like"/>
</dbReference>
<feature type="domain" description="PUL" evidence="7">
    <location>
        <begin position="480"/>
        <end position="679"/>
    </location>
</feature>
<dbReference type="VEuPathDB" id="FungiDB:Malapachy_1091"/>
<evidence type="ECO:0000256" key="5">
    <source>
        <dbReference type="PROSITE-ProRule" id="PRU00221"/>
    </source>
</evidence>
<dbReference type="Gene3D" id="2.130.10.10">
    <property type="entry name" value="YVTN repeat-like/Quinoprotein amine dehydrogenase"/>
    <property type="match status" value="1"/>
</dbReference>
<dbReference type="Pfam" id="PF09070">
    <property type="entry name" value="PFU"/>
    <property type="match status" value="1"/>
</dbReference>
<dbReference type="InterPro" id="IPR015155">
    <property type="entry name" value="PFU"/>
</dbReference>
<dbReference type="GO" id="GO:0043161">
    <property type="term" value="P:proteasome-mediated ubiquitin-dependent protein catabolic process"/>
    <property type="evidence" value="ECO:0007669"/>
    <property type="project" value="TreeGrafter"/>
</dbReference>
<comment type="subcellular location">
    <subcellularLocation>
        <location evidence="1">Cytoplasm</location>
    </subcellularLocation>
</comment>
<evidence type="ECO:0000259" key="7">
    <source>
        <dbReference type="PROSITE" id="PS51396"/>
    </source>
</evidence>
<evidence type="ECO:0000256" key="4">
    <source>
        <dbReference type="ARBA" id="ARBA00022737"/>
    </source>
</evidence>
<dbReference type="Gene3D" id="1.25.10.10">
    <property type="entry name" value="Leucine-rich Repeat Variant"/>
    <property type="match status" value="1"/>
</dbReference>
<dbReference type="PANTHER" id="PTHR19849:SF0">
    <property type="entry name" value="PHOSPHOLIPASE A-2-ACTIVATING PROTEIN"/>
    <property type="match status" value="1"/>
</dbReference>
<dbReference type="Gene3D" id="3.10.20.870">
    <property type="entry name" value="PFU (PLAA family ubiquitin binding), C-terminal domain"/>
    <property type="match status" value="1"/>
</dbReference>
<evidence type="ECO:0000256" key="3">
    <source>
        <dbReference type="ARBA" id="ARBA00022574"/>
    </source>
</evidence>
<dbReference type="AlphaFoldDB" id="A0A0M8MLU5"/>
<dbReference type="STRING" id="77020.A0A0M8MLU5"/>
<dbReference type="SUPFAM" id="SSF50978">
    <property type="entry name" value="WD40 repeat-like"/>
    <property type="match status" value="1"/>
</dbReference>
<keyword evidence="4" id="KW-0677">Repeat</keyword>
<dbReference type="GO" id="GO:0043130">
    <property type="term" value="F:ubiquitin binding"/>
    <property type="evidence" value="ECO:0007669"/>
    <property type="project" value="TreeGrafter"/>
</dbReference>
<keyword evidence="9" id="KW-1185">Reference proteome</keyword>
<feature type="repeat" description="WD" evidence="5">
    <location>
        <begin position="97"/>
        <end position="128"/>
    </location>
</feature>
<dbReference type="RefSeq" id="XP_017992728.1">
    <property type="nucleotide sequence ID" value="XM_018135601.1"/>
</dbReference>
<comment type="caution">
    <text evidence="8">The sequence shown here is derived from an EMBL/GenBank/DDBJ whole genome shotgun (WGS) entry which is preliminary data.</text>
</comment>
<accession>A0A0M8MLU5</accession>
<dbReference type="OrthoDB" id="10265988at2759"/>
<dbReference type="Pfam" id="PF00400">
    <property type="entry name" value="WD40"/>
    <property type="match status" value="4"/>
</dbReference>
<evidence type="ECO:0000256" key="1">
    <source>
        <dbReference type="ARBA" id="ARBA00004496"/>
    </source>
</evidence>
<keyword evidence="2" id="KW-0963">Cytoplasm</keyword>
<dbReference type="InterPro" id="IPR015943">
    <property type="entry name" value="WD40/YVTN_repeat-like_dom_sf"/>
</dbReference>
<dbReference type="GO" id="GO:0005737">
    <property type="term" value="C:cytoplasm"/>
    <property type="evidence" value="ECO:0007669"/>
    <property type="project" value="UniProtKB-SubCell"/>
</dbReference>
<name>A0A0M8MLU5_9BASI</name>
<evidence type="ECO:0000313" key="9">
    <source>
        <dbReference type="Proteomes" id="UP000037751"/>
    </source>
</evidence>
<dbReference type="PROSITE" id="PS50082">
    <property type="entry name" value="WD_REPEATS_2"/>
    <property type="match status" value="2"/>
</dbReference>
<dbReference type="Pfam" id="PF08324">
    <property type="entry name" value="PUL"/>
    <property type="match status" value="1"/>
</dbReference>
<dbReference type="PANTHER" id="PTHR19849">
    <property type="entry name" value="PHOSPHOLIPASE A-2-ACTIVATING PROTEIN"/>
    <property type="match status" value="1"/>
</dbReference>
<dbReference type="InterPro" id="IPR038122">
    <property type="entry name" value="PFU_sf"/>
</dbReference>
<feature type="repeat" description="WD" evidence="5">
    <location>
        <begin position="136"/>
        <end position="168"/>
    </location>
</feature>
<dbReference type="PROSITE" id="PS51396">
    <property type="entry name" value="PUL"/>
    <property type="match status" value="1"/>
</dbReference>
<feature type="domain" description="PFU" evidence="6">
    <location>
        <begin position="354"/>
        <end position="449"/>
    </location>
</feature>
<dbReference type="GeneID" id="28727476"/>
<sequence length="679" mass="72415">MPAPFVLASRLAAHTGDVRALASYTYNDGTTLLLAGSRDQTASFLDHGSGFVNAVAFFHDGSSLYALLAGQDTLIYAFPVHYDAGRVHVPSTPHYSLVGHTANVCTLRSYGSEYFVSGSWDSTIKVWKHWTCVATLTGHTQSVWSVWPVDEDRLLSASADKSVCLWSIGEPTEPLKAWSQATQAVRDVMVLSSSHIVAAGNDGHIRHWDMASLAVETIATLPAFVYALAPLSATSFASSGEDRCVRIWSGHALEQLLPIPAVSVWCVCALSNGDVACGASDGYIYVFTRDPARASSGDDCATYTKDVATQALTSADVDGVRAIDAGPETTPTTDGTTEGEACLVHHGSQTLRFQWSTGLRQWVQTGMVSESAKPSQKTVYEGKEYDYVFDVDIADGVPPLKLPYNVHDNPFVAASQFLEKNELPASFLDQVVRFLEKNTQGVQVDTAQAAPVDPYTGATRYTPASAAATPTPTPVSASLSVLPQTAYQAFTNAQLSLAHTKALELSTSVPGATLSDEDKAALASLITDLEQGQGIVHVDVLHHLLSTWPIAARFPLLDLLRVAASRACSLPFETLITDALVGAEWDALEASTDAKVASMNAMLALRTLANGFVAPNGPATMQALALEALATLQQPPWSVLQRPGRTALSTVALNYSILAVQAPSFEQAGLLCDLLTDVR</sequence>
<reference evidence="8 9" key="1">
    <citation type="submission" date="2015-07" db="EMBL/GenBank/DDBJ databases">
        <title>Draft Genome Sequence of Malassezia furfur CBS1878 and Malassezia pachydermatis CBS1879.</title>
        <authorList>
            <person name="Triana S."/>
            <person name="Ohm R."/>
            <person name="Gonzalez A."/>
            <person name="DeCock H."/>
            <person name="Restrepo S."/>
            <person name="Celis A."/>
        </authorList>
    </citation>
    <scope>NUCLEOTIDE SEQUENCE [LARGE SCALE GENOMIC DNA]</scope>
    <source>
        <strain evidence="8 9">CBS 1879</strain>
    </source>
</reference>
<dbReference type="GO" id="GO:0010992">
    <property type="term" value="P:ubiquitin recycling"/>
    <property type="evidence" value="ECO:0007669"/>
    <property type="project" value="TreeGrafter"/>
</dbReference>
<evidence type="ECO:0000256" key="2">
    <source>
        <dbReference type="ARBA" id="ARBA00022490"/>
    </source>
</evidence>
<evidence type="ECO:0000259" key="6">
    <source>
        <dbReference type="PROSITE" id="PS51394"/>
    </source>
</evidence>